<dbReference type="PANTHER" id="PTHR33710">
    <property type="entry name" value="BNAC02G09200D PROTEIN"/>
    <property type="match status" value="1"/>
</dbReference>
<comment type="caution">
    <text evidence="2">The sequence shown here is derived from an EMBL/GenBank/DDBJ whole genome shotgun (WGS) entry which is preliminary data.</text>
</comment>
<dbReference type="EMBL" id="JAAMPC010000009">
    <property type="protein sequence ID" value="KAG2291817.1"/>
    <property type="molecule type" value="Genomic_DNA"/>
</dbReference>
<dbReference type="Pfam" id="PF03372">
    <property type="entry name" value="Exo_endo_phos"/>
    <property type="match status" value="1"/>
</dbReference>
<dbReference type="AlphaFoldDB" id="A0A8X7RPQ4"/>
<dbReference type="Gene3D" id="3.60.10.10">
    <property type="entry name" value="Endonuclease/exonuclease/phosphatase"/>
    <property type="match status" value="1"/>
</dbReference>
<protein>
    <recommendedName>
        <fullName evidence="1">Endonuclease/exonuclease/phosphatase domain-containing protein</fullName>
    </recommendedName>
</protein>
<dbReference type="InterPro" id="IPR005135">
    <property type="entry name" value="Endo/exonuclease/phosphatase"/>
</dbReference>
<dbReference type="GO" id="GO:0003824">
    <property type="term" value="F:catalytic activity"/>
    <property type="evidence" value="ECO:0007669"/>
    <property type="project" value="InterPro"/>
</dbReference>
<dbReference type="InterPro" id="IPR036691">
    <property type="entry name" value="Endo/exonu/phosph_ase_sf"/>
</dbReference>
<keyword evidence="3" id="KW-1185">Reference proteome</keyword>
<dbReference type="SUPFAM" id="SSF56219">
    <property type="entry name" value="DNase I-like"/>
    <property type="match status" value="1"/>
</dbReference>
<evidence type="ECO:0000313" key="3">
    <source>
        <dbReference type="Proteomes" id="UP000886595"/>
    </source>
</evidence>
<reference evidence="2 3" key="1">
    <citation type="submission" date="2020-02" db="EMBL/GenBank/DDBJ databases">
        <authorList>
            <person name="Ma Q."/>
            <person name="Huang Y."/>
            <person name="Song X."/>
            <person name="Pei D."/>
        </authorList>
    </citation>
    <scope>NUCLEOTIDE SEQUENCE [LARGE SCALE GENOMIC DNA]</scope>
    <source>
        <strain evidence="2">Sxm20200214</strain>
        <tissue evidence="2">Leaf</tissue>
    </source>
</reference>
<evidence type="ECO:0000259" key="1">
    <source>
        <dbReference type="Pfam" id="PF03372"/>
    </source>
</evidence>
<accession>A0A8X7RPQ4</accession>
<dbReference type="Proteomes" id="UP000886595">
    <property type="component" value="Unassembled WGS sequence"/>
</dbReference>
<organism evidence="2 3">
    <name type="scientific">Brassica carinata</name>
    <name type="common">Ethiopian mustard</name>
    <name type="synonym">Abyssinian cabbage</name>
    <dbReference type="NCBI Taxonomy" id="52824"/>
    <lineage>
        <taxon>Eukaryota</taxon>
        <taxon>Viridiplantae</taxon>
        <taxon>Streptophyta</taxon>
        <taxon>Embryophyta</taxon>
        <taxon>Tracheophyta</taxon>
        <taxon>Spermatophyta</taxon>
        <taxon>Magnoliopsida</taxon>
        <taxon>eudicotyledons</taxon>
        <taxon>Gunneridae</taxon>
        <taxon>Pentapetalae</taxon>
        <taxon>rosids</taxon>
        <taxon>malvids</taxon>
        <taxon>Brassicales</taxon>
        <taxon>Brassicaceae</taxon>
        <taxon>Brassiceae</taxon>
        <taxon>Brassica</taxon>
    </lineage>
</organism>
<sequence>MSNLCPRWNYLSNHLSDVDGRIILIWQHPMQVQIVNQSRQSITCLLSLPNQEAFYFTSVYASNETADRVDLWAELLLLHATLDLDNNKWMIGGDFNQIIYPYEHSSDSIYAPDINMYHMRDCLLQAGLFDLRFNGPIHTWTNNQPESPIAKKLDRLLVNSAFLSTFSHAYASFLPQLFSDHTPCLIDLAFSLPKAETHPFKFQNYLTKHPNFSELILDAWVLARSMSCNLKHFFWKLKIIKNDLKRLNKR</sequence>
<feature type="domain" description="Endonuclease/exonuclease/phosphatase" evidence="1">
    <location>
        <begin position="16"/>
        <end position="181"/>
    </location>
</feature>
<evidence type="ECO:0000313" key="2">
    <source>
        <dbReference type="EMBL" id="KAG2291817.1"/>
    </source>
</evidence>
<proteinExistence type="predicted"/>
<dbReference type="OrthoDB" id="1104170at2759"/>
<gene>
    <name evidence="2" type="ORF">Bca52824_038486</name>
</gene>
<name>A0A8X7RPQ4_BRACI</name>
<dbReference type="PANTHER" id="PTHR33710:SF77">
    <property type="entry name" value="DNASE I-LIKE SUPERFAMILY PROTEIN"/>
    <property type="match status" value="1"/>
</dbReference>